<keyword evidence="3" id="KW-0067">ATP-binding</keyword>
<feature type="domain" description="Helicase ATP-binding" evidence="2">
    <location>
        <begin position="37"/>
        <end position="172"/>
    </location>
</feature>
<accession>A0A5P3ABN2</accession>
<dbReference type="GO" id="GO:0003677">
    <property type="term" value="F:DNA binding"/>
    <property type="evidence" value="ECO:0007669"/>
    <property type="project" value="InterPro"/>
</dbReference>
<feature type="region of interest" description="Disordered" evidence="1">
    <location>
        <begin position="765"/>
        <end position="787"/>
    </location>
</feature>
<evidence type="ECO:0000256" key="1">
    <source>
        <dbReference type="SAM" id="MobiDB-lite"/>
    </source>
</evidence>
<dbReference type="Gene3D" id="2.170.16.10">
    <property type="entry name" value="Hedgehog/Intein (Hint) domain"/>
    <property type="match status" value="1"/>
</dbReference>
<dbReference type="AlphaFoldDB" id="A0A5P3ABN2"/>
<dbReference type="RefSeq" id="WP_074939773.1">
    <property type="nucleotide sequence ID" value="NZ_CP031598.1"/>
</dbReference>
<dbReference type="GO" id="GO:0016787">
    <property type="term" value="F:hydrolase activity"/>
    <property type="evidence" value="ECO:0007669"/>
    <property type="project" value="InterPro"/>
</dbReference>
<dbReference type="KEGG" id="rid:RIdsm_02524"/>
<reference evidence="3 4" key="1">
    <citation type="submission" date="2018-08" db="EMBL/GenBank/DDBJ databases">
        <title>Genetic Globetrotter - A new plasmid hitch-hiking vast phylogenetic and geographic distances.</title>
        <authorList>
            <person name="Vollmers J."/>
            <person name="Petersen J."/>
        </authorList>
    </citation>
    <scope>NUCLEOTIDE SEQUENCE [LARGE SCALE GENOMIC DNA]</scope>
    <source>
        <strain evidence="3 4">DSM 26383</strain>
    </source>
</reference>
<evidence type="ECO:0000313" key="4">
    <source>
        <dbReference type="Proteomes" id="UP000325785"/>
    </source>
</evidence>
<sequence>MFDLFAKPEPRTPRKHQRQSIDRLRQSLARGCSRPCLQLPTGAGKTFVASMIVNGALAKGNRVVFTVPALSLINQTVEAFEAEGVTQIGVIQADHPRTDWTAPVQVASVQTLARRDRPDCEVVVVDECHIGSKVISEWMAECPDVPFIGLSATPWRQGMSSEYDDLIIGATMQELIDAGFLSSFRVFAPAHPDLSGVKTTAGDFNQGQLGEVMGEGQMVADVVSTWLEKGEARPTLCFAVDRAHAKKLQADFERSGVPTGYVDAYTDEVERALVARRFERGEIKVVCNVGCLTTGVDWDVRCIILARPTKSEMLYVQMIGRGLRTADGKNDCLASGTQILTQRGPVPIEKVLLSDKLWDGQQWVSHQGVISKGKRHVITYQGLTGTPDHKVWTEKGWRTLGECEREKIAIIQTGLGGREIRLRPGDLPGTGVEGQAWGAPDICSNPLRWVWSRAVNLSRKFGAWAHERLSILQSACAFPKVALSADAGCGAALLQSEQRSFCGLWGQRRYFRFFFSGGSGALGSVEPWFAGKPESSGDRQNRQRQGLCAGESSLVHSAAQQAQSAITVDGKHASLSKRVSGSQVCGRYVEADDWVGNDRSADIRAVGKAFGETEREVWDILNAGPRNCFTAEGLLVHNCLILDHADNTLRLGFVTDIHHTRLKGGKCEERAARERQEPLPKECAACGYVKPAKVAKCPSCGFKPERQTDVEMGDGELIEVRGAKHQPTKQEKQDFWSGLLWIAKERGRKKGWASHAYKEKFKVWPRGLDDNPQRPSQQVKNWVKAKDIRFAKSKQRQEVRRAAT</sequence>
<dbReference type="PROSITE" id="PS51192">
    <property type="entry name" value="HELICASE_ATP_BIND_1"/>
    <property type="match status" value="1"/>
</dbReference>
<protein>
    <submittedName>
        <fullName evidence="3">UvsW helicase</fullName>
    </submittedName>
</protein>
<dbReference type="InterPro" id="IPR050742">
    <property type="entry name" value="Helicase_Restrict-Modif_Enz"/>
</dbReference>
<proteinExistence type="predicted"/>
<dbReference type="PANTHER" id="PTHR47396:SF1">
    <property type="entry name" value="ATP-DEPENDENT HELICASE IRC3-RELATED"/>
    <property type="match status" value="1"/>
</dbReference>
<feature type="region of interest" description="Disordered" evidence="1">
    <location>
        <begin position="1"/>
        <end position="21"/>
    </location>
</feature>
<dbReference type="InterPro" id="IPR027417">
    <property type="entry name" value="P-loop_NTPase"/>
</dbReference>
<dbReference type="InterPro" id="IPR001650">
    <property type="entry name" value="Helicase_C-like"/>
</dbReference>
<keyword evidence="3" id="KW-0347">Helicase</keyword>
<dbReference type="SUPFAM" id="SSF52540">
    <property type="entry name" value="P-loop containing nucleoside triphosphate hydrolases"/>
    <property type="match status" value="1"/>
</dbReference>
<keyword evidence="3" id="KW-0547">Nucleotide-binding</keyword>
<dbReference type="PANTHER" id="PTHR47396">
    <property type="entry name" value="TYPE I RESTRICTION ENZYME ECOKI R PROTEIN"/>
    <property type="match status" value="1"/>
</dbReference>
<evidence type="ECO:0000313" key="3">
    <source>
        <dbReference type="EMBL" id="QEW26722.1"/>
    </source>
</evidence>
<dbReference type="Gene3D" id="3.40.50.300">
    <property type="entry name" value="P-loop containing nucleotide triphosphate hydrolases"/>
    <property type="match status" value="2"/>
</dbReference>
<dbReference type="InterPro" id="IPR036844">
    <property type="entry name" value="Hint_dom_sf"/>
</dbReference>
<dbReference type="InterPro" id="IPR006935">
    <property type="entry name" value="Helicase/UvrB_N"/>
</dbReference>
<dbReference type="GO" id="GO:0005524">
    <property type="term" value="F:ATP binding"/>
    <property type="evidence" value="ECO:0007669"/>
    <property type="project" value="InterPro"/>
</dbReference>
<dbReference type="Pfam" id="PF00271">
    <property type="entry name" value="Helicase_C"/>
    <property type="match status" value="1"/>
</dbReference>
<dbReference type="EMBL" id="CP031598">
    <property type="protein sequence ID" value="QEW26722.1"/>
    <property type="molecule type" value="Genomic_DNA"/>
</dbReference>
<dbReference type="SMART" id="SM00490">
    <property type="entry name" value="HELICc"/>
    <property type="match status" value="1"/>
</dbReference>
<keyword evidence="3" id="KW-0378">Hydrolase</keyword>
<dbReference type="GO" id="GO:0004386">
    <property type="term" value="F:helicase activity"/>
    <property type="evidence" value="ECO:0007669"/>
    <property type="project" value="UniProtKB-KW"/>
</dbReference>
<dbReference type="OrthoDB" id="9803459at2"/>
<dbReference type="Pfam" id="PF04851">
    <property type="entry name" value="ResIII"/>
    <property type="match status" value="1"/>
</dbReference>
<name>A0A5P3ABN2_9RHOB</name>
<gene>
    <name evidence="3" type="ORF">RIdsm_02524</name>
</gene>
<evidence type="ECO:0000259" key="2">
    <source>
        <dbReference type="PROSITE" id="PS51192"/>
    </source>
</evidence>
<organism evidence="3 4">
    <name type="scientific">Roseovarius indicus</name>
    <dbReference type="NCBI Taxonomy" id="540747"/>
    <lineage>
        <taxon>Bacteria</taxon>
        <taxon>Pseudomonadati</taxon>
        <taxon>Pseudomonadota</taxon>
        <taxon>Alphaproteobacteria</taxon>
        <taxon>Rhodobacterales</taxon>
        <taxon>Roseobacteraceae</taxon>
        <taxon>Roseovarius</taxon>
    </lineage>
</organism>
<dbReference type="SMART" id="SM00487">
    <property type="entry name" value="DEXDc"/>
    <property type="match status" value="1"/>
</dbReference>
<dbReference type="SUPFAM" id="SSF51294">
    <property type="entry name" value="Hedgehog/intein (Hint) domain"/>
    <property type="match status" value="1"/>
</dbReference>
<dbReference type="Proteomes" id="UP000325785">
    <property type="component" value="Chromosome"/>
</dbReference>
<dbReference type="GO" id="GO:0005829">
    <property type="term" value="C:cytosol"/>
    <property type="evidence" value="ECO:0007669"/>
    <property type="project" value="TreeGrafter"/>
</dbReference>
<feature type="compositionally biased region" description="Basic and acidic residues" evidence="1">
    <location>
        <begin position="1"/>
        <end position="12"/>
    </location>
</feature>
<dbReference type="InterPro" id="IPR014001">
    <property type="entry name" value="Helicase_ATP-bd"/>
</dbReference>